<comment type="catalytic activity">
    <reaction evidence="10">
        <text>thymidine + ATP = dTMP + ADP + H(+)</text>
        <dbReference type="Rhea" id="RHEA:19129"/>
        <dbReference type="ChEBI" id="CHEBI:15378"/>
        <dbReference type="ChEBI" id="CHEBI:17748"/>
        <dbReference type="ChEBI" id="CHEBI:30616"/>
        <dbReference type="ChEBI" id="CHEBI:63528"/>
        <dbReference type="ChEBI" id="CHEBI:456216"/>
        <dbReference type="EC" id="2.7.1.21"/>
    </reaction>
    <physiologicalReaction direction="left-to-right" evidence="10">
        <dbReference type="Rhea" id="RHEA:19130"/>
    </physiologicalReaction>
</comment>
<evidence type="ECO:0000256" key="9">
    <source>
        <dbReference type="ARBA" id="ARBA00046642"/>
    </source>
</evidence>
<evidence type="ECO:0000256" key="11">
    <source>
        <dbReference type="RuleBase" id="RU004165"/>
    </source>
</evidence>
<reference evidence="13 14" key="1">
    <citation type="submission" date="2021-04" db="EMBL/GenBank/DDBJ databases">
        <authorList>
            <person name="Bliznina A."/>
        </authorList>
    </citation>
    <scope>NUCLEOTIDE SEQUENCE [LARGE SCALE GENOMIC DNA]</scope>
</reference>
<name>A0ABN7SV08_OIKDI</name>
<evidence type="ECO:0000256" key="6">
    <source>
        <dbReference type="ARBA" id="ARBA00022741"/>
    </source>
</evidence>
<evidence type="ECO:0000313" key="14">
    <source>
        <dbReference type="Proteomes" id="UP001158576"/>
    </source>
</evidence>
<evidence type="ECO:0000256" key="12">
    <source>
        <dbReference type="SAM" id="MobiDB-lite"/>
    </source>
</evidence>
<dbReference type="EMBL" id="OU015566">
    <property type="protein sequence ID" value="CAG5108461.1"/>
    <property type="molecule type" value="Genomic_DNA"/>
</dbReference>
<evidence type="ECO:0000256" key="7">
    <source>
        <dbReference type="ARBA" id="ARBA00022777"/>
    </source>
</evidence>
<feature type="region of interest" description="Disordered" evidence="12">
    <location>
        <begin position="372"/>
        <end position="396"/>
    </location>
</feature>
<keyword evidence="5" id="KW-0808">Transferase</keyword>
<keyword evidence="7" id="KW-0418">Kinase</keyword>
<protein>
    <recommendedName>
        <fullName evidence="3">Thymidine kinase, cytosolic</fullName>
        <ecNumber evidence="2">2.7.1.21</ecNumber>
    </recommendedName>
</protein>
<organism evidence="13 14">
    <name type="scientific">Oikopleura dioica</name>
    <name type="common">Tunicate</name>
    <dbReference type="NCBI Taxonomy" id="34765"/>
    <lineage>
        <taxon>Eukaryota</taxon>
        <taxon>Metazoa</taxon>
        <taxon>Chordata</taxon>
        <taxon>Tunicata</taxon>
        <taxon>Appendicularia</taxon>
        <taxon>Copelata</taxon>
        <taxon>Oikopleuridae</taxon>
        <taxon>Oikopleura</taxon>
    </lineage>
</organism>
<dbReference type="InterPro" id="IPR027417">
    <property type="entry name" value="P-loop_NTPase"/>
</dbReference>
<proteinExistence type="inferred from homology"/>
<sequence>MFAGKSTELLRRIMRYQLAKKKCIVIKYARDNRYGLKDITRHDQHTIEVISALELGAIPGKCLEQVDGIIGIDEGQFYPDCIRFAELMVNKGKIVIIAALDADFKGRSFNGITDLVPSAEKDSPEPKFQSQDSSVQMKFYGKEELEKVACSNQFTVTLEFPHVGREHAPQYFTSSSLGENECQIGVIHRTSAARAISDMSSKTCRFSEGDVGKSVDIRKDFEKSSFSLDDEYDLSLCEENKKTGSDPQSLGKFYNAIYSSDMSVLIYRDGDVCENDLKYDSIINTNCLVEKSEDGYAFTFEWNRNEVCQEKLETVCGMILVGHDVSSIMRQPISLIEKLSRENVDDQKDLFNALLESVESCFQSTISEFAENPSEKNAARKSRNKKNQTPEDSKTSRLQREMIDLVGILVSKSDRLEPEFALLQLEIIIILAKNATKDFKNAIYNFLYNEIAEECEESCQGLKTEDILVRNHELVSLWLLLK</sequence>
<comment type="subunit">
    <text evidence="9">Homotetramer. Tetramerization from dimerization is induced by ATP and increases catalytic efficiency due to a high affinity for thymidine. Tetramerization is inhibited by phosphorylation at Ser-13. Interacts (via the KEN box) with FZR1.</text>
</comment>
<dbReference type="SUPFAM" id="SSF50911">
    <property type="entry name" value="Mannose 6-phosphate receptor domain"/>
    <property type="match status" value="1"/>
</dbReference>
<dbReference type="Gene3D" id="2.70.130.10">
    <property type="entry name" value="Mannose-6-phosphate receptor binding domain"/>
    <property type="match status" value="1"/>
</dbReference>
<dbReference type="SUPFAM" id="SSF52540">
    <property type="entry name" value="P-loop containing nucleoside triphosphate hydrolases"/>
    <property type="match status" value="1"/>
</dbReference>
<dbReference type="Pfam" id="PF00265">
    <property type="entry name" value="TK"/>
    <property type="match status" value="1"/>
</dbReference>
<evidence type="ECO:0000256" key="5">
    <source>
        <dbReference type="ARBA" id="ARBA00022679"/>
    </source>
</evidence>
<evidence type="ECO:0000256" key="2">
    <source>
        <dbReference type="ARBA" id="ARBA00012118"/>
    </source>
</evidence>
<dbReference type="Gene3D" id="3.40.50.300">
    <property type="entry name" value="P-loop containing nucleotide triphosphate hydrolases"/>
    <property type="match status" value="1"/>
</dbReference>
<dbReference type="PANTHER" id="PTHR11441">
    <property type="entry name" value="THYMIDINE KINASE"/>
    <property type="match status" value="1"/>
</dbReference>
<dbReference type="EC" id="2.7.1.21" evidence="2"/>
<evidence type="ECO:0000256" key="3">
    <source>
        <dbReference type="ARBA" id="ARBA00021150"/>
    </source>
</evidence>
<keyword evidence="14" id="KW-1185">Reference proteome</keyword>
<evidence type="ECO:0000256" key="1">
    <source>
        <dbReference type="ARBA" id="ARBA00007587"/>
    </source>
</evidence>
<dbReference type="InterPro" id="IPR001267">
    <property type="entry name" value="Thymidine_kinase"/>
</dbReference>
<dbReference type="PANTHER" id="PTHR11441:SF0">
    <property type="entry name" value="THYMIDINE KINASE, CYTOSOLIC"/>
    <property type="match status" value="1"/>
</dbReference>
<evidence type="ECO:0000313" key="13">
    <source>
        <dbReference type="EMBL" id="CAG5108461.1"/>
    </source>
</evidence>
<accession>A0ABN7SV08</accession>
<evidence type="ECO:0000256" key="10">
    <source>
        <dbReference type="ARBA" id="ARBA00048113"/>
    </source>
</evidence>
<gene>
    <name evidence="13" type="ORF">OKIOD_LOCUS12572</name>
</gene>
<keyword evidence="4" id="KW-0237">DNA synthesis</keyword>
<evidence type="ECO:0000256" key="8">
    <source>
        <dbReference type="ARBA" id="ARBA00022840"/>
    </source>
</evidence>
<dbReference type="Proteomes" id="UP001158576">
    <property type="component" value="Chromosome 1"/>
</dbReference>
<dbReference type="InterPro" id="IPR009011">
    <property type="entry name" value="Man6P_isomerase_rcpt-bd_dom_sf"/>
</dbReference>
<keyword evidence="6" id="KW-0547">Nucleotide-binding</keyword>
<keyword evidence="8" id="KW-0067">ATP-binding</keyword>
<comment type="similarity">
    <text evidence="1 11">Belongs to the thymidine kinase family.</text>
</comment>
<evidence type="ECO:0000256" key="4">
    <source>
        <dbReference type="ARBA" id="ARBA00022634"/>
    </source>
</evidence>